<dbReference type="AlphaFoldDB" id="A0A243Q522"/>
<evidence type="ECO:0000256" key="2">
    <source>
        <dbReference type="ARBA" id="ARBA00023125"/>
    </source>
</evidence>
<keyword evidence="1" id="KW-0805">Transcription regulation</keyword>
<dbReference type="InterPro" id="IPR001647">
    <property type="entry name" value="HTH_TetR"/>
</dbReference>
<sequence>MAGDDPAVTTRAQRRKAQTRRSLIRAAQQLMAEGRTTASVLEITTLADVGNGSFYNHFATKDELFEAAVVAIVDDHGDLLDGLTDDVADPAEAFTQSFRLTGRLHRRFPELSKVVVNYGMSMLTSSDAGLLPRARRDIEAAVAAGRFVAPDVDLALTVVSGATLSLALLLLEQPERDDAIATDAVAEHVLRALGVAESDIRALIALPLPRWD</sequence>
<dbReference type="RefSeq" id="WP_086537335.1">
    <property type="nucleotide sequence ID" value="NZ_JBLKRZ010000001.1"/>
</dbReference>
<dbReference type="GO" id="GO:0000976">
    <property type="term" value="F:transcription cis-regulatory region binding"/>
    <property type="evidence" value="ECO:0007669"/>
    <property type="project" value="TreeGrafter"/>
</dbReference>
<evidence type="ECO:0000256" key="3">
    <source>
        <dbReference type="ARBA" id="ARBA00023163"/>
    </source>
</evidence>
<organism evidence="6 7">
    <name type="scientific">Gordonia lacunae</name>
    <dbReference type="NCBI Taxonomy" id="417102"/>
    <lineage>
        <taxon>Bacteria</taxon>
        <taxon>Bacillati</taxon>
        <taxon>Actinomycetota</taxon>
        <taxon>Actinomycetes</taxon>
        <taxon>Mycobacteriales</taxon>
        <taxon>Gordoniaceae</taxon>
        <taxon>Gordonia</taxon>
    </lineage>
</organism>
<protein>
    <submittedName>
        <fullName evidence="6">TetR family transcriptional regulator</fullName>
    </submittedName>
</protein>
<dbReference type="EMBL" id="NGFO01000033">
    <property type="protein sequence ID" value="OUC76456.1"/>
    <property type="molecule type" value="Genomic_DNA"/>
</dbReference>
<dbReference type="SUPFAM" id="SSF48498">
    <property type="entry name" value="Tetracyclin repressor-like, C-terminal domain"/>
    <property type="match status" value="1"/>
</dbReference>
<feature type="domain" description="HTH tetR-type" evidence="5">
    <location>
        <begin position="17"/>
        <end position="76"/>
    </location>
</feature>
<gene>
    <name evidence="6" type="ORF">CA982_22000</name>
</gene>
<dbReference type="Proteomes" id="UP000194632">
    <property type="component" value="Unassembled WGS sequence"/>
</dbReference>
<dbReference type="InterPro" id="IPR036271">
    <property type="entry name" value="Tet_transcr_reg_TetR-rel_C_sf"/>
</dbReference>
<evidence type="ECO:0000259" key="5">
    <source>
        <dbReference type="PROSITE" id="PS50977"/>
    </source>
</evidence>
<dbReference type="InterPro" id="IPR049513">
    <property type="entry name" value="TetR_C_40"/>
</dbReference>
<dbReference type="PANTHER" id="PTHR30055:SF234">
    <property type="entry name" value="HTH-TYPE TRANSCRIPTIONAL REGULATOR BETI"/>
    <property type="match status" value="1"/>
</dbReference>
<name>A0A243Q522_9ACTN</name>
<dbReference type="Pfam" id="PF00440">
    <property type="entry name" value="TetR_N"/>
    <property type="match status" value="1"/>
</dbReference>
<feature type="DNA-binding region" description="H-T-H motif" evidence="4">
    <location>
        <begin position="39"/>
        <end position="58"/>
    </location>
</feature>
<keyword evidence="3" id="KW-0804">Transcription</keyword>
<dbReference type="InterPro" id="IPR009057">
    <property type="entry name" value="Homeodomain-like_sf"/>
</dbReference>
<dbReference type="SUPFAM" id="SSF46689">
    <property type="entry name" value="Homeodomain-like"/>
    <property type="match status" value="1"/>
</dbReference>
<evidence type="ECO:0000256" key="1">
    <source>
        <dbReference type="ARBA" id="ARBA00023015"/>
    </source>
</evidence>
<evidence type="ECO:0000256" key="4">
    <source>
        <dbReference type="PROSITE-ProRule" id="PRU00335"/>
    </source>
</evidence>
<proteinExistence type="predicted"/>
<dbReference type="PROSITE" id="PS50977">
    <property type="entry name" value="HTH_TETR_2"/>
    <property type="match status" value="1"/>
</dbReference>
<keyword evidence="2 4" id="KW-0238">DNA-binding</keyword>
<dbReference type="OrthoDB" id="3481545at2"/>
<evidence type="ECO:0000313" key="7">
    <source>
        <dbReference type="Proteomes" id="UP000194632"/>
    </source>
</evidence>
<accession>A0A243Q522</accession>
<dbReference type="GO" id="GO:0003700">
    <property type="term" value="F:DNA-binding transcription factor activity"/>
    <property type="evidence" value="ECO:0007669"/>
    <property type="project" value="TreeGrafter"/>
</dbReference>
<comment type="caution">
    <text evidence="6">The sequence shown here is derived from an EMBL/GenBank/DDBJ whole genome shotgun (WGS) entry which is preliminary data.</text>
</comment>
<dbReference type="PANTHER" id="PTHR30055">
    <property type="entry name" value="HTH-TYPE TRANSCRIPTIONAL REGULATOR RUTR"/>
    <property type="match status" value="1"/>
</dbReference>
<dbReference type="Pfam" id="PF21306">
    <property type="entry name" value="TetR_C_40"/>
    <property type="match status" value="1"/>
</dbReference>
<evidence type="ECO:0000313" key="6">
    <source>
        <dbReference type="EMBL" id="OUC76456.1"/>
    </source>
</evidence>
<dbReference type="STRING" id="417102.CA982_22000"/>
<dbReference type="InterPro" id="IPR050109">
    <property type="entry name" value="HTH-type_TetR-like_transc_reg"/>
</dbReference>
<keyword evidence="7" id="KW-1185">Reference proteome</keyword>
<reference evidence="6 7" key="1">
    <citation type="submission" date="2017-05" db="EMBL/GenBank/DDBJ databases">
        <title>Biotechnological potential of actinobacteria isolated from South African environments.</title>
        <authorList>
            <person name="Le Roes-Hill M."/>
            <person name="Prins A."/>
            <person name="Durrell K.A."/>
        </authorList>
    </citation>
    <scope>NUCLEOTIDE SEQUENCE [LARGE SCALE GENOMIC DNA]</scope>
    <source>
        <strain evidence="6">BS2</strain>
    </source>
</reference>
<dbReference type="Gene3D" id="1.10.357.10">
    <property type="entry name" value="Tetracycline Repressor, domain 2"/>
    <property type="match status" value="1"/>
</dbReference>